<evidence type="ECO:0000313" key="1">
    <source>
        <dbReference type="EMBL" id="KAF2663816.1"/>
    </source>
</evidence>
<evidence type="ECO:0000313" key="2">
    <source>
        <dbReference type="Proteomes" id="UP000799302"/>
    </source>
</evidence>
<organism evidence="1 2">
    <name type="scientific">Microthyrium microscopicum</name>
    <dbReference type="NCBI Taxonomy" id="703497"/>
    <lineage>
        <taxon>Eukaryota</taxon>
        <taxon>Fungi</taxon>
        <taxon>Dikarya</taxon>
        <taxon>Ascomycota</taxon>
        <taxon>Pezizomycotina</taxon>
        <taxon>Dothideomycetes</taxon>
        <taxon>Dothideomycetes incertae sedis</taxon>
        <taxon>Microthyriales</taxon>
        <taxon>Microthyriaceae</taxon>
        <taxon>Microthyrium</taxon>
    </lineage>
</organism>
<name>A0A6A6TWG7_9PEZI</name>
<gene>
    <name evidence="1" type="ORF">BT63DRAFT_430081</name>
</gene>
<proteinExistence type="predicted"/>
<keyword evidence="2" id="KW-1185">Reference proteome</keyword>
<protein>
    <submittedName>
        <fullName evidence="1">Uncharacterized protein</fullName>
    </submittedName>
</protein>
<dbReference type="Proteomes" id="UP000799302">
    <property type="component" value="Unassembled WGS sequence"/>
</dbReference>
<feature type="non-terminal residue" evidence="1">
    <location>
        <position position="428"/>
    </location>
</feature>
<sequence length="428" mass="48307">MAELRLTFALIADVLKIITSIKRLARVRLAFDNSDGPKKVLQQLGNVNDILTSLHLAQYTFNKSEFNETWTSSTNLVLGSLQKTLSELCQRLRPRNGMKWPLRPKEEYFLTMRLEGYAQMLTWSQVSFSQGTNEAAEKLKAEIRAIDDVRHTFLSSSEIFGTADCPKIPSETQLMSTSSSFCDDKSTGTGYGSIHTVCSKKLASKHHDDEAIMVDWKRKTTVPARKFKIKAKWNGTLRVNKEGESINFATELGKGKIMFAVEPAAQQFWVVYQHEGKKNLESRWCCPLTKDFYVVYAAKWPNRPWDHDAKSQSKAKERPLFRAGLVHPSDSDSAEETSLVLQLHGFTPDLKANNFGSTVNNCDLTINVNSVELKKLGHQSGWNGNHGDVRQVGFINNLSYSLQEELTRVNAKRAAKSLADSMNPPKWR</sequence>
<accession>A0A6A6TWG7</accession>
<dbReference type="EMBL" id="MU004244">
    <property type="protein sequence ID" value="KAF2663816.1"/>
    <property type="molecule type" value="Genomic_DNA"/>
</dbReference>
<reference evidence="1" key="1">
    <citation type="journal article" date="2020" name="Stud. Mycol.">
        <title>101 Dothideomycetes genomes: a test case for predicting lifestyles and emergence of pathogens.</title>
        <authorList>
            <person name="Haridas S."/>
            <person name="Albert R."/>
            <person name="Binder M."/>
            <person name="Bloem J."/>
            <person name="Labutti K."/>
            <person name="Salamov A."/>
            <person name="Andreopoulos B."/>
            <person name="Baker S."/>
            <person name="Barry K."/>
            <person name="Bills G."/>
            <person name="Bluhm B."/>
            <person name="Cannon C."/>
            <person name="Castanera R."/>
            <person name="Culley D."/>
            <person name="Daum C."/>
            <person name="Ezra D."/>
            <person name="Gonzalez J."/>
            <person name="Henrissat B."/>
            <person name="Kuo A."/>
            <person name="Liang C."/>
            <person name="Lipzen A."/>
            <person name="Lutzoni F."/>
            <person name="Magnuson J."/>
            <person name="Mondo S."/>
            <person name="Nolan M."/>
            <person name="Ohm R."/>
            <person name="Pangilinan J."/>
            <person name="Park H.-J."/>
            <person name="Ramirez L."/>
            <person name="Alfaro M."/>
            <person name="Sun H."/>
            <person name="Tritt A."/>
            <person name="Yoshinaga Y."/>
            <person name="Zwiers L.-H."/>
            <person name="Turgeon B."/>
            <person name="Goodwin S."/>
            <person name="Spatafora J."/>
            <person name="Crous P."/>
            <person name="Grigoriev I."/>
        </authorList>
    </citation>
    <scope>NUCLEOTIDE SEQUENCE</scope>
    <source>
        <strain evidence="1">CBS 115976</strain>
    </source>
</reference>
<dbReference type="AlphaFoldDB" id="A0A6A6TWG7"/>